<evidence type="ECO:0000259" key="7">
    <source>
        <dbReference type="Pfam" id="PF21885"/>
    </source>
</evidence>
<evidence type="ECO:0000313" key="9">
    <source>
        <dbReference type="RefSeq" id="XP_014670266.1"/>
    </source>
</evidence>
<evidence type="ECO:0000256" key="4">
    <source>
        <dbReference type="ARBA" id="ARBA00023136"/>
    </source>
</evidence>
<feature type="transmembrane region" description="Helical" evidence="5">
    <location>
        <begin position="294"/>
        <end position="315"/>
    </location>
</feature>
<feature type="transmembrane region" description="Helical" evidence="5">
    <location>
        <begin position="149"/>
        <end position="172"/>
    </location>
</feature>
<evidence type="ECO:0000259" key="6">
    <source>
        <dbReference type="Pfam" id="PF06664"/>
    </source>
</evidence>
<feature type="transmembrane region" description="Helical" evidence="5">
    <location>
        <begin position="206"/>
        <end position="230"/>
    </location>
</feature>
<proteinExistence type="predicted"/>
<keyword evidence="3 5" id="KW-1133">Transmembrane helix</keyword>
<feature type="transmembrane region" description="Helical" evidence="5">
    <location>
        <begin position="111"/>
        <end position="129"/>
    </location>
</feature>
<feature type="domain" description="TMEM181 GOLD" evidence="7">
    <location>
        <begin position="12"/>
        <end position="102"/>
    </location>
</feature>
<feature type="transmembrane region" description="Helical" evidence="5">
    <location>
        <begin position="250"/>
        <end position="273"/>
    </location>
</feature>
<comment type="subcellular location">
    <subcellularLocation>
        <location evidence="1">Membrane</location>
        <topology evidence="1">Multi-pass membrane protein</topology>
    </subcellularLocation>
</comment>
<protein>
    <submittedName>
        <fullName evidence="9">Transmembrane protein 181-like</fullName>
    </submittedName>
</protein>
<evidence type="ECO:0000256" key="3">
    <source>
        <dbReference type="ARBA" id="ARBA00022989"/>
    </source>
</evidence>
<evidence type="ECO:0000256" key="5">
    <source>
        <dbReference type="SAM" id="Phobius"/>
    </source>
</evidence>
<evidence type="ECO:0000256" key="2">
    <source>
        <dbReference type="ARBA" id="ARBA00022692"/>
    </source>
</evidence>
<dbReference type="Pfam" id="PF21885">
    <property type="entry name" value="TMEM181_GOLD"/>
    <property type="match status" value="1"/>
</dbReference>
<organism evidence="8 9">
    <name type="scientific">Priapulus caudatus</name>
    <name type="common">Priapulid worm</name>
    <dbReference type="NCBI Taxonomy" id="37621"/>
    <lineage>
        <taxon>Eukaryota</taxon>
        <taxon>Metazoa</taxon>
        <taxon>Ecdysozoa</taxon>
        <taxon>Scalidophora</taxon>
        <taxon>Priapulida</taxon>
        <taxon>Priapulimorpha</taxon>
        <taxon>Priapulimorphida</taxon>
        <taxon>Priapulidae</taxon>
        <taxon>Priapulus</taxon>
    </lineage>
</organism>
<keyword evidence="4 5" id="KW-0472">Membrane</keyword>
<keyword evidence="2 5" id="KW-0812">Transmembrane</keyword>
<dbReference type="InterPro" id="IPR040416">
    <property type="entry name" value="TMEM181"/>
</dbReference>
<reference evidence="9" key="1">
    <citation type="submission" date="2025-08" db="UniProtKB">
        <authorList>
            <consortium name="RefSeq"/>
        </authorList>
    </citation>
    <scope>IDENTIFICATION</scope>
</reference>
<dbReference type="Proteomes" id="UP000695022">
    <property type="component" value="Unplaced"/>
</dbReference>
<feature type="transmembrane region" description="Helical" evidence="5">
    <location>
        <begin position="335"/>
        <end position="352"/>
    </location>
</feature>
<evidence type="ECO:0000313" key="8">
    <source>
        <dbReference type="Proteomes" id="UP000695022"/>
    </source>
</evidence>
<dbReference type="Pfam" id="PF06664">
    <property type="entry name" value="WLS-like_TM"/>
    <property type="match status" value="1"/>
</dbReference>
<feature type="domain" description="Wntless-like transmembrane" evidence="6">
    <location>
        <begin position="103"/>
        <end position="355"/>
    </location>
</feature>
<dbReference type="GeneID" id="106811223"/>
<dbReference type="InterPro" id="IPR054077">
    <property type="entry name" value="TMEM181_GOLD"/>
</dbReference>
<dbReference type="RefSeq" id="XP_014670266.1">
    <property type="nucleotide sequence ID" value="XM_014814780.1"/>
</dbReference>
<gene>
    <name evidence="9" type="primary">LOC106811223</name>
</gene>
<dbReference type="InterPro" id="IPR047843">
    <property type="entry name" value="WLS-like_TM"/>
</dbReference>
<keyword evidence="8" id="KW-1185">Reference proteome</keyword>
<dbReference type="PANTHER" id="PTHR31918:SF1">
    <property type="entry name" value="TRANSMEMBRANE PROTEIN 181"/>
    <property type="match status" value="1"/>
</dbReference>
<evidence type="ECO:0000256" key="1">
    <source>
        <dbReference type="ARBA" id="ARBA00004141"/>
    </source>
</evidence>
<name>A0ABM1EDJ5_PRICU</name>
<dbReference type="PANTHER" id="PTHR31918">
    <property type="entry name" value="TRANSMEMBRANE PROTEIN 181"/>
    <property type="match status" value="1"/>
</dbReference>
<feature type="transmembrane region" description="Helical" evidence="5">
    <location>
        <begin position="178"/>
        <end position="199"/>
    </location>
</feature>
<accession>A0ABM1EDJ5</accession>
<sequence length="405" mass="47479">MPFFVVTLARLGETFQKRFVVNVMIRGIGVNNKSTLLMSDTNAGLNKSRELSCSSQVCREFTVLHLGFLDYPHYVVTVRFHGLEPTHEHYNITDVRFYFKFYNPAFTRIEIWFRFVFLVITFIVTCWFGHSLRRFYVRDWSIEQKWLAILLPLLLLYNDPLFSITFLVNSWVPGMLDAMFQATFLCALLLFWLCIYHGIRQTKRSFLAFYAPKLIVVGMLWLSAFTLASWQKFNELRDPTYNYELDISNFVGFKVFFFIIGGLYLLYLIYLIIRAYAELRSMPYFDLRLKFLTTLMLLVLSVTVAITFLRFGAGVLQDNFVAELSTNYKNSAEFMMSYALLNFYMYTMAYVYSPAKNAVYESHFKDDPTFSMLNDSDDDVIYGEQEEGLLAGQNQLKRIDSDEDE</sequence>